<dbReference type="OrthoDB" id="7788983at2759"/>
<comment type="subcellular location">
    <subcellularLocation>
        <location evidence="1">Nucleus</location>
    </subcellularLocation>
</comment>
<dbReference type="GO" id="GO:0043153">
    <property type="term" value="P:entrainment of circadian clock by photoperiod"/>
    <property type="evidence" value="ECO:0007669"/>
    <property type="project" value="TreeGrafter"/>
</dbReference>
<keyword evidence="2" id="KW-0539">Nucleus</keyword>
<organism evidence="5 6">
    <name type="scientific">Cervus elaphus hippelaphus</name>
    <name type="common">European red deer</name>
    <dbReference type="NCBI Taxonomy" id="46360"/>
    <lineage>
        <taxon>Eukaryota</taxon>
        <taxon>Metazoa</taxon>
        <taxon>Chordata</taxon>
        <taxon>Craniata</taxon>
        <taxon>Vertebrata</taxon>
        <taxon>Euteleostomi</taxon>
        <taxon>Mammalia</taxon>
        <taxon>Eutheria</taxon>
        <taxon>Laurasiatheria</taxon>
        <taxon>Artiodactyla</taxon>
        <taxon>Ruminantia</taxon>
        <taxon>Pecora</taxon>
        <taxon>Cervidae</taxon>
        <taxon>Cervinae</taxon>
        <taxon>Cervus</taxon>
    </lineage>
</organism>
<dbReference type="EMBL" id="MKHE01000020">
    <property type="protein sequence ID" value="OWK05088.1"/>
    <property type="molecule type" value="Genomic_DNA"/>
</dbReference>
<reference evidence="5 6" key="1">
    <citation type="journal article" date="2018" name="Mol. Genet. Genomics">
        <title>The red deer Cervus elaphus genome CerEla1.0: sequencing, annotating, genes, and chromosomes.</title>
        <authorList>
            <person name="Bana N.A."/>
            <person name="Nyiri A."/>
            <person name="Nagy J."/>
            <person name="Frank K."/>
            <person name="Nagy T."/>
            <person name="Steger V."/>
            <person name="Schiller M."/>
            <person name="Lakatos P."/>
            <person name="Sugar L."/>
            <person name="Horn P."/>
            <person name="Barta E."/>
            <person name="Orosz L."/>
        </authorList>
    </citation>
    <scope>NUCLEOTIDE SEQUENCE [LARGE SCALE GENOMIC DNA]</scope>
    <source>
        <strain evidence="5">Hungarian</strain>
    </source>
</reference>
<evidence type="ECO:0000256" key="1">
    <source>
        <dbReference type="ARBA" id="ARBA00004123"/>
    </source>
</evidence>
<keyword evidence="6" id="KW-1185">Reference proteome</keyword>
<protein>
    <submittedName>
        <fullName evidence="5">PER2</fullName>
    </submittedName>
</protein>
<evidence type="ECO:0000259" key="4">
    <source>
        <dbReference type="Pfam" id="PF12114"/>
    </source>
</evidence>
<dbReference type="GO" id="GO:0000976">
    <property type="term" value="F:transcription cis-regulatory region binding"/>
    <property type="evidence" value="ECO:0007669"/>
    <property type="project" value="TreeGrafter"/>
</dbReference>
<sequence>MPDVGGPHPAVLPNRFSLDADPSLCFKGSSDTSHTSRYFGSIDSSENNHGAAVKAEADGTEHLLKYVLQDPVWLLMADTDDSVRMTYQMPARNLETVLQEDREKLKALQRFQPRFTDGQKQELQDIHPWMRSGGLPTAIDVEGCVYCENEGEDSLCVAYEEDTPTPGLSEMTDTKGEESGPPRVPETKGRCSPPPQGDSAASDEAAERPQESPDRPAWAYWLRGLSRGMAQAATTSPRVAGLRAEEQRSRACPAFVFVFGSYQILSSPGAAFSLNYLVRLDVFETYQVEITACAYFISKTSFSKRFTLNDNPTGSCDHVHHGNYTSSETRHRPLWVCCIIRASFSDQDGQRVSENVLLVIPFLGLGPPSPAVTTTFGTQRVLVLCWHSPGVSSGPEEPAPPPG</sequence>
<dbReference type="Proteomes" id="UP000242450">
    <property type="component" value="Chromosome 20"/>
</dbReference>
<proteinExistence type="predicted"/>
<feature type="compositionally biased region" description="Basic and acidic residues" evidence="3">
    <location>
        <begin position="205"/>
        <end position="214"/>
    </location>
</feature>
<gene>
    <name evidence="5" type="ORF">Celaphus_00002818</name>
</gene>
<feature type="region of interest" description="Disordered" evidence="3">
    <location>
        <begin position="161"/>
        <end position="214"/>
    </location>
</feature>
<dbReference type="InterPro" id="IPR022728">
    <property type="entry name" value="Period_circadian-like_C"/>
</dbReference>
<comment type="caution">
    <text evidence="5">The sequence shown here is derived from an EMBL/GenBank/DDBJ whole genome shotgun (WGS) entry which is preliminary data.</text>
</comment>
<dbReference type="GO" id="GO:0001222">
    <property type="term" value="F:transcription corepressor binding"/>
    <property type="evidence" value="ECO:0007669"/>
    <property type="project" value="TreeGrafter"/>
</dbReference>
<feature type="domain" description="Period circadian-like C-terminal" evidence="4">
    <location>
        <begin position="27"/>
        <end position="144"/>
    </location>
</feature>
<accession>A0A212CGE6</accession>
<dbReference type="PANTHER" id="PTHR11269:SF9">
    <property type="entry name" value="PERIOD CIRCADIAN PROTEIN HOMOLOG 2"/>
    <property type="match status" value="1"/>
</dbReference>
<dbReference type="Pfam" id="PF12114">
    <property type="entry name" value="Period_C"/>
    <property type="match status" value="1"/>
</dbReference>
<dbReference type="InterPro" id="IPR050760">
    <property type="entry name" value="Period_circadian_regulator"/>
</dbReference>
<name>A0A212CGE6_CEREH</name>
<dbReference type="GO" id="GO:0000122">
    <property type="term" value="P:negative regulation of transcription by RNA polymerase II"/>
    <property type="evidence" value="ECO:0007669"/>
    <property type="project" value="TreeGrafter"/>
</dbReference>
<dbReference type="GO" id="GO:0005634">
    <property type="term" value="C:nucleus"/>
    <property type="evidence" value="ECO:0007669"/>
    <property type="project" value="UniProtKB-SubCell"/>
</dbReference>
<feature type="compositionally biased region" description="Basic and acidic residues" evidence="3">
    <location>
        <begin position="172"/>
        <end position="189"/>
    </location>
</feature>
<evidence type="ECO:0000313" key="6">
    <source>
        <dbReference type="Proteomes" id="UP000242450"/>
    </source>
</evidence>
<dbReference type="PANTHER" id="PTHR11269">
    <property type="entry name" value="PERIOD CIRCADIAN PROTEIN"/>
    <property type="match status" value="1"/>
</dbReference>
<evidence type="ECO:0000256" key="3">
    <source>
        <dbReference type="SAM" id="MobiDB-lite"/>
    </source>
</evidence>
<evidence type="ECO:0000313" key="5">
    <source>
        <dbReference type="EMBL" id="OWK05088.1"/>
    </source>
</evidence>
<dbReference type="AlphaFoldDB" id="A0A212CGE6"/>
<dbReference type="GO" id="GO:0005737">
    <property type="term" value="C:cytoplasm"/>
    <property type="evidence" value="ECO:0007669"/>
    <property type="project" value="TreeGrafter"/>
</dbReference>
<dbReference type="GO" id="GO:0032922">
    <property type="term" value="P:circadian regulation of gene expression"/>
    <property type="evidence" value="ECO:0007669"/>
    <property type="project" value="TreeGrafter"/>
</dbReference>
<evidence type="ECO:0000256" key="2">
    <source>
        <dbReference type="ARBA" id="ARBA00023242"/>
    </source>
</evidence>